<proteinExistence type="predicted"/>
<feature type="transmembrane region" description="Helical" evidence="2">
    <location>
        <begin position="191"/>
        <end position="209"/>
    </location>
</feature>
<feature type="transmembrane region" description="Helical" evidence="2">
    <location>
        <begin position="68"/>
        <end position="91"/>
    </location>
</feature>
<feature type="region of interest" description="Disordered" evidence="1">
    <location>
        <begin position="314"/>
        <end position="339"/>
    </location>
</feature>
<evidence type="ECO:0000256" key="2">
    <source>
        <dbReference type="SAM" id="Phobius"/>
    </source>
</evidence>
<feature type="transmembrane region" description="Helical" evidence="2">
    <location>
        <begin position="32"/>
        <end position="56"/>
    </location>
</feature>
<feature type="transmembrane region" description="Helical" evidence="2">
    <location>
        <begin position="117"/>
        <end position="136"/>
    </location>
</feature>
<dbReference type="AlphaFoldDB" id="A0A4Y7SJQ9"/>
<sequence length="339" mass="37751">MSTLESDSGPGAPVDLPSDDFMRPYVRMAYSVLHLSMLTLGIQICLCFYSLLTYRACSRERRRQRKPFLIVSFIILTLFTLSHVMDSWLFAEWIINSPLSYAEYVAGDIENPHWVELVGTITNILNNLVADALLIYRSYAIWKNHRLRAVLVGIPSVLFLASVGCGVGEIVKSRDPDAIDLYIHLSSAWQALSVLVTVFVTTSVSYRLIKEQRRLVDLLGRKFTGKYLGASAILIESALPFTLLGIATVIISSITVRKGVRATMSEANARSIVDSLWYCSSALCPQFIIFRVATGQSYDWEDSNPARQTLSQLRFAPPETKGDVTRTPTTESTSESSAC</sequence>
<gene>
    <name evidence="3" type="ORF">FA13DRAFT_1671200</name>
</gene>
<accession>A0A4Y7SJQ9</accession>
<dbReference type="EMBL" id="QPFP01000099">
    <property type="protein sequence ID" value="TEB22001.1"/>
    <property type="molecule type" value="Genomic_DNA"/>
</dbReference>
<keyword evidence="2" id="KW-0472">Membrane</keyword>
<feature type="compositionally biased region" description="Low complexity" evidence="1">
    <location>
        <begin position="327"/>
        <end position="339"/>
    </location>
</feature>
<feature type="transmembrane region" description="Helical" evidence="2">
    <location>
        <begin position="230"/>
        <end position="255"/>
    </location>
</feature>
<evidence type="ECO:0000313" key="4">
    <source>
        <dbReference type="Proteomes" id="UP000298030"/>
    </source>
</evidence>
<reference evidence="3 4" key="1">
    <citation type="journal article" date="2019" name="Nat. Ecol. Evol.">
        <title>Megaphylogeny resolves global patterns of mushroom evolution.</title>
        <authorList>
            <person name="Varga T."/>
            <person name="Krizsan K."/>
            <person name="Foldi C."/>
            <person name="Dima B."/>
            <person name="Sanchez-Garcia M."/>
            <person name="Sanchez-Ramirez S."/>
            <person name="Szollosi G.J."/>
            <person name="Szarkandi J.G."/>
            <person name="Papp V."/>
            <person name="Albert L."/>
            <person name="Andreopoulos W."/>
            <person name="Angelini C."/>
            <person name="Antonin V."/>
            <person name="Barry K.W."/>
            <person name="Bougher N.L."/>
            <person name="Buchanan P."/>
            <person name="Buyck B."/>
            <person name="Bense V."/>
            <person name="Catcheside P."/>
            <person name="Chovatia M."/>
            <person name="Cooper J."/>
            <person name="Damon W."/>
            <person name="Desjardin D."/>
            <person name="Finy P."/>
            <person name="Geml J."/>
            <person name="Haridas S."/>
            <person name="Hughes K."/>
            <person name="Justo A."/>
            <person name="Karasinski D."/>
            <person name="Kautmanova I."/>
            <person name="Kiss B."/>
            <person name="Kocsube S."/>
            <person name="Kotiranta H."/>
            <person name="LaButti K.M."/>
            <person name="Lechner B.E."/>
            <person name="Liimatainen K."/>
            <person name="Lipzen A."/>
            <person name="Lukacs Z."/>
            <person name="Mihaltcheva S."/>
            <person name="Morgado L.N."/>
            <person name="Niskanen T."/>
            <person name="Noordeloos M.E."/>
            <person name="Ohm R.A."/>
            <person name="Ortiz-Santana B."/>
            <person name="Ovrebo C."/>
            <person name="Racz N."/>
            <person name="Riley R."/>
            <person name="Savchenko A."/>
            <person name="Shiryaev A."/>
            <person name="Soop K."/>
            <person name="Spirin V."/>
            <person name="Szebenyi C."/>
            <person name="Tomsovsky M."/>
            <person name="Tulloss R.E."/>
            <person name="Uehling J."/>
            <person name="Grigoriev I.V."/>
            <person name="Vagvolgyi C."/>
            <person name="Papp T."/>
            <person name="Martin F.M."/>
            <person name="Miettinen O."/>
            <person name="Hibbett D.S."/>
            <person name="Nagy L.G."/>
        </authorList>
    </citation>
    <scope>NUCLEOTIDE SEQUENCE [LARGE SCALE GENOMIC DNA]</scope>
    <source>
        <strain evidence="3 4">FP101781</strain>
    </source>
</reference>
<evidence type="ECO:0000313" key="3">
    <source>
        <dbReference type="EMBL" id="TEB22001.1"/>
    </source>
</evidence>
<comment type="caution">
    <text evidence="3">The sequence shown here is derived from an EMBL/GenBank/DDBJ whole genome shotgun (WGS) entry which is preliminary data.</text>
</comment>
<keyword evidence="2" id="KW-0812">Transmembrane</keyword>
<keyword evidence="2" id="KW-1133">Transmembrane helix</keyword>
<protein>
    <submittedName>
        <fullName evidence="3">Uncharacterized protein</fullName>
    </submittedName>
</protein>
<feature type="transmembrane region" description="Helical" evidence="2">
    <location>
        <begin position="148"/>
        <end position="171"/>
    </location>
</feature>
<keyword evidence="4" id="KW-1185">Reference proteome</keyword>
<dbReference type="Proteomes" id="UP000298030">
    <property type="component" value="Unassembled WGS sequence"/>
</dbReference>
<name>A0A4Y7SJQ9_COPMI</name>
<organism evidence="3 4">
    <name type="scientific">Coprinellus micaceus</name>
    <name type="common">Glistening ink-cap mushroom</name>
    <name type="synonym">Coprinus micaceus</name>
    <dbReference type="NCBI Taxonomy" id="71717"/>
    <lineage>
        <taxon>Eukaryota</taxon>
        <taxon>Fungi</taxon>
        <taxon>Dikarya</taxon>
        <taxon>Basidiomycota</taxon>
        <taxon>Agaricomycotina</taxon>
        <taxon>Agaricomycetes</taxon>
        <taxon>Agaricomycetidae</taxon>
        <taxon>Agaricales</taxon>
        <taxon>Agaricineae</taxon>
        <taxon>Psathyrellaceae</taxon>
        <taxon>Coprinellus</taxon>
    </lineage>
</organism>
<dbReference type="OrthoDB" id="3351617at2759"/>
<evidence type="ECO:0000256" key="1">
    <source>
        <dbReference type="SAM" id="MobiDB-lite"/>
    </source>
</evidence>